<proteinExistence type="predicted"/>
<sequence length="68" mass="7544">LPGELNISNNSNYRIVTCEILGGSLALSRHGIYSTATPWTDVNFVDDQFLRTLGNTPFLFFSTFQSEG</sequence>
<reference evidence="1 2" key="1">
    <citation type="submission" date="2015-10" db="EMBL/GenBank/DDBJ databases">
        <title>Genome analyses suggest a sexual origin of heterokaryosis in a supposedly ancient asexual fungus.</title>
        <authorList>
            <person name="Ropars J."/>
            <person name="Sedzielewska K."/>
            <person name="Noel J."/>
            <person name="Charron P."/>
            <person name="Farinelli L."/>
            <person name="Marton T."/>
            <person name="Kruger M."/>
            <person name="Pelin A."/>
            <person name="Brachmann A."/>
            <person name="Corradi N."/>
        </authorList>
    </citation>
    <scope>NUCLEOTIDE SEQUENCE [LARGE SCALE GENOMIC DNA]</scope>
    <source>
        <strain evidence="1 2">A4</strain>
    </source>
</reference>
<dbReference type="AlphaFoldDB" id="A0A2I1HHZ7"/>
<gene>
    <name evidence="1" type="ORF">RhiirA4_449297</name>
</gene>
<comment type="caution">
    <text evidence="1">The sequence shown here is derived from an EMBL/GenBank/DDBJ whole genome shotgun (WGS) entry which is preliminary data.</text>
</comment>
<evidence type="ECO:0000313" key="1">
    <source>
        <dbReference type="EMBL" id="PKY58513.1"/>
    </source>
</evidence>
<dbReference type="Proteomes" id="UP000234323">
    <property type="component" value="Unassembled WGS sequence"/>
</dbReference>
<organism evidence="1 2">
    <name type="scientific">Rhizophagus irregularis</name>
    <dbReference type="NCBI Taxonomy" id="588596"/>
    <lineage>
        <taxon>Eukaryota</taxon>
        <taxon>Fungi</taxon>
        <taxon>Fungi incertae sedis</taxon>
        <taxon>Mucoromycota</taxon>
        <taxon>Glomeromycotina</taxon>
        <taxon>Glomeromycetes</taxon>
        <taxon>Glomerales</taxon>
        <taxon>Glomeraceae</taxon>
        <taxon>Rhizophagus</taxon>
    </lineage>
</organism>
<name>A0A2I1HHZ7_9GLOM</name>
<evidence type="ECO:0000313" key="2">
    <source>
        <dbReference type="Proteomes" id="UP000234323"/>
    </source>
</evidence>
<keyword evidence="2" id="KW-1185">Reference proteome</keyword>
<accession>A0A2I1HHZ7</accession>
<protein>
    <submittedName>
        <fullName evidence="1">Uncharacterized protein</fullName>
    </submittedName>
</protein>
<dbReference type="EMBL" id="LLXI01003049">
    <property type="protein sequence ID" value="PKY58513.1"/>
    <property type="molecule type" value="Genomic_DNA"/>
</dbReference>
<feature type="non-terminal residue" evidence="1">
    <location>
        <position position="1"/>
    </location>
</feature>